<keyword evidence="5" id="KW-1185">Reference proteome</keyword>
<dbReference type="Gene3D" id="3.20.20.140">
    <property type="entry name" value="Metal-dependent hydrolases"/>
    <property type="match status" value="1"/>
</dbReference>
<dbReference type="FunFam" id="3.20.20.140:FF:000019">
    <property type="entry name" value="Cytosine deaminase"/>
    <property type="match status" value="1"/>
</dbReference>
<dbReference type="InterPro" id="IPR052349">
    <property type="entry name" value="Metallo-hydrolase_Enzymes"/>
</dbReference>
<organism evidence="4 5">
    <name type="scientific">Vibrio aerogenes CECT 7868</name>
    <dbReference type="NCBI Taxonomy" id="1216006"/>
    <lineage>
        <taxon>Bacteria</taxon>
        <taxon>Pseudomonadati</taxon>
        <taxon>Pseudomonadota</taxon>
        <taxon>Gammaproteobacteria</taxon>
        <taxon>Vibrionales</taxon>
        <taxon>Vibrionaceae</taxon>
        <taxon>Vibrio</taxon>
    </lineage>
</organism>
<evidence type="ECO:0000313" key="5">
    <source>
        <dbReference type="Proteomes" id="UP000184608"/>
    </source>
</evidence>
<protein>
    <submittedName>
        <fullName evidence="4">Cytosine deaminase</fullName>
        <ecNumber evidence="4">3.5.4.1</ecNumber>
    </submittedName>
</protein>
<evidence type="ECO:0000313" key="4">
    <source>
        <dbReference type="EMBL" id="SHI92505.1"/>
    </source>
</evidence>
<dbReference type="InterPro" id="IPR032466">
    <property type="entry name" value="Metal_Hydrolase"/>
</dbReference>
<dbReference type="RefSeq" id="WP_073606159.1">
    <property type="nucleotide sequence ID" value="NZ_FQXZ01000060.1"/>
</dbReference>
<dbReference type="EC" id="3.5.4.1" evidence="4"/>
<dbReference type="InterPro" id="IPR013108">
    <property type="entry name" value="Amidohydro_3"/>
</dbReference>
<dbReference type="Gene3D" id="2.30.40.10">
    <property type="entry name" value="Urease, subunit C, domain 1"/>
    <property type="match status" value="1"/>
</dbReference>
<keyword evidence="2 4" id="KW-0378">Hydrolase</keyword>
<dbReference type="GO" id="GO:0004131">
    <property type="term" value="F:cytosine deaminase activity"/>
    <property type="evidence" value="ECO:0007669"/>
    <property type="project" value="UniProtKB-EC"/>
</dbReference>
<evidence type="ECO:0000256" key="1">
    <source>
        <dbReference type="ARBA" id="ARBA00022723"/>
    </source>
</evidence>
<dbReference type="SUPFAM" id="SSF51556">
    <property type="entry name" value="Metallo-dependent hydrolases"/>
    <property type="match status" value="1"/>
</dbReference>
<dbReference type="EMBL" id="FQXZ01000060">
    <property type="protein sequence ID" value="SHI92505.1"/>
    <property type="molecule type" value="Genomic_DNA"/>
</dbReference>
<dbReference type="GO" id="GO:0035888">
    <property type="term" value="F:isoguanine deaminase activity"/>
    <property type="evidence" value="ECO:0007669"/>
    <property type="project" value="TreeGrafter"/>
</dbReference>
<dbReference type="GO" id="GO:0046872">
    <property type="term" value="F:metal ion binding"/>
    <property type="evidence" value="ECO:0007669"/>
    <property type="project" value="UniProtKB-KW"/>
</dbReference>
<dbReference type="PANTHER" id="PTHR32027:SF0">
    <property type="entry name" value="CYTOSINE DEAMINASE"/>
    <property type="match status" value="1"/>
</dbReference>
<reference evidence="4 5" key="1">
    <citation type="submission" date="2016-11" db="EMBL/GenBank/DDBJ databases">
        <authorList>
            <person name="Jaros S."/>
            <person name="Januszkiewicz K."/>
            <person name="Wedrychowicz H."/>
        </authorList>
    </citation>
    <scope>NUCLEOTIDE SEQUENCE [LARGE SCALE GENOMIC DNA]</scope>
    <source>
        <strain evidence="4 5">CECT 7868</strain>
    </source>
</reference>
<dbReference type="STRING" id="1216006.VA7868_04577"/>
<evidence type="ECO:0000256" key="2">
    <source>
        <dbReference type="ARBA" id="ARBA00022801"/>
    </source>
</evidence>
<gene>
    <name evidence="4" type="primary">codA</name>
    <name evidence="4" type="ORF">VA7868_04577</name>
</gene>
<feature type="domain" description="Amidohydrolase 3" evidence="3">
    <location>
        <begin position="44"/>
        <end position="404"/>
    </location>
</feature>
<keyword evidence="1" id="KW-0479">Metal-binding</keyword>
<dbReference type="GO" id="GO:0006209">
    <property type="term" value="P:cytosine catabolic process"/>
    <property type="evidence" value="ECO:0007669"/>
    <property type="project" value="TreeGrafter"/>
</dbReference>
<dbReference type="NCBIfam" id="NF005748">
    <property type="entry name" value="PRK07572.1"/>
    <property type="match status" value="1"/>
</dbReference>
<dbReference type="OrthoDB" id="9815027at2"/>
<evidence type="ECO:0000259" key="3">
    <source>
        <dbReference type="Pfam" id="PF07969"/>
    </source>
</evidence>
<dbReference type="PANTHER" id="PTHR32027">
    <property type="entry name" value="CYTOSINE DEAMINASE"/>
    <property type="match status" value="1"/>
</dbReference>
<accession>A0A1M6F490</accession>
<dbReference type="Proteomes" id="UP000184608">
    <property type="component" value="Unassembled WGS sequence"/>
</dbReference>
<name>A0A1M6F490_9VIBR</name>
<dbReference type="NCBIfam" id="NF006685">
    <property type="entry name" value="PRK09230.1"/>
    <property type="match status" value="1"/>
</dbReference>
<sequence>MNVINACLRGKEGYYTIRCDQGRFQSITRQAGMIEKTSAAADTEIDAQGNLLCAPFVEPHIHLDAVLTAGEPRWNMSGTLFEGIECWSERKSMLTHEDVQSRVLKTVELLIENGIQHVRTHVDITDPELVALKAIHQLRPEIAPYLDLQIVAFPQEGILSFPNGTKLMEESLVHGVDVIGGIPHFEYTREYGVQSVEWLMALAEKHHKLVDVHCDEIDDDASRFLEVLATTALEKGMGARVTASHTTAMHSYNNAYCSKLFRLLKKSQINFISCPTESIHLQGRFDTYPKRRGITRVKELREAGLNVCFGQDSIQDPWYSLGNGKLLRVLDSGLHSCQMMGYEDLATALDLITENGAKALNIADQYGIEAGKPANFIILAGQNDVEVIQKQSEVLYSVREGKILVSRKPAEFEARVSLSRG</sequence>
<proteinExistence type="predicted"/>
<dbReference type="AlphaFoldDB" id="A0A1M6F490"/>
<dbReference type="InterPro" id="IPR011059">
    <property type="entry name" value="Metal-dep_hydrolase_composite"/>
</dbReference>
<dbReference type="CDD" id="cd01293">
    <property type="entry name" value="Bact_CD"/>
    <property type="match status" value="1"/>
</dbReference>
<dbReference type="Pfam" id="PF07969">
    <property type="entry name" value="Amidohydro_3"/>
    <property type="match status" value="1"/>
</dbReference>